<evidence type="ECO:0000313" key="11">
    <source>
        <dbReference type="EMBL" id="AGI69692.1"/>
    </source>
</evidence>
<organism evidence="11 12">
    <name type="scientific">Octadecabacter antarcticus 307</name>
    <dbReference type="NCBI Taxonomy" id="391626"/>
    <lineage>
        <taxon>Bacteria</taxon>
        <taxon>Pseudomonadati</taxon>
        <taxon>Pseudomonadota</taxon>
        <taxon>Alphaproteobacteria</taxon>
        <taxon>Rhodobacterales</taxon>
        <taxon>Roseobacteraceae</taxon>
        <taxon>Octadecabacter</taxon>
    </lineage>
</organism>
<dbReference type="KEGG" id="oat:OAN307_c43060"/>
<dbReference type="eggNOG" id="COG1231">
    <property type="taxonomic scope" value="Bacteria"/>
</dbReference>
<dbReference type="PANTHER" id="PTHR10742">
    <property type="entry name" value="FLAVIN MONOAMINE OXIDASE"/>
    <property type="match status" value="1"/>
</dbReference>
<dbReference type="GO" id="GO:0050361">
    <property type="term" value="F:tryptophan 2-monooxygenase activity"/>
    <property type="evidence" value="ECO:0007669"/>
    <property type="project" value="UniProtKB-EC"/>
</dbReference>
<proteinExistence type="inferred from homology"/>
<evidence type="ECO:0000259" key="10">
    <source>
        <dbReference type="Pfam" id="PF01593"/>
    </source>
</evidence>
<gene>
    <name evidence="11" type="ORF">OAN307_c43060</name>
</gene>
<keyword evidence="12" id="KW-1185">Reference proteome</keyword>
<evidence type="ECO:0000256" key="4">
    <source>
        <dbReference type="ARBA" id="ARBA00012535"/>
    </source>
</evidence>
<comment type="similarity">
    <text evidence="3">Belongs to the tryptophan 2-monooxygenase family.</text>
</comment>
<dbReference type="InterPro" id="IPR036188">
    <property type="entry name" value="FAD/NAD-bd_sf"/>
</dbReference>
<dbReference type="PRINTS" id="PR00757">
    <property type="entry name" value="AMINEOXDASEF"/>
</dbReference>
<keyword evidence="7" id="KW-0073">Auxin biosynthesis</keyword>
<feature type="binding site" evidence="9">
    <location>
        <begin position="33"/>
        <end position="34"/>
    </location>
    <ligand>
        <name>FAD</name>
        <dbReference type="ChEBI" id="CHEBI:57692"/>
    </ligand>
</feature>
<evidence type="ECO:0000256" key="3">
    <source>
        <dbReference type="ARBA" id="ARBA00005833"/>
    </source>
</evidence>
<dbReference type="Pfam" id="PF01593">
    <property type="entry name" value="Amino_oxidase"/>
    <property type="match status" value="1"/>
</dbReference>
<keyword evidence="6" id="KW-0560">Oxidoreductase</keyword>
<dbReference type="Proteomes" id="UP000005307">
    <property type="component" value="Chromosome"/>
</dbReference>
<dbReference type="STRING" id="391626.OAN307_c43060"/>
<feature type="domain" description="Amine oxidase" evidence="10">
    <location>
        <begin position="13"/>
        <end position="425"/>
    </location>
</feature>
<evidence type="ECO:0000313" key="12">
    <source>
        <dbReference type="Proteomes" id="UP000005307"/>
    </source>
</evidence>
<dbReference type="GO" id="GO:0009851">
    <property type="term" value="P:auxin biosynthetic process"/>
    <property type="evidence" value="ECO:0007669"/>
    <property type="project" value="UniProtKB-KW"/>
</dbReference>
<sequence>MSTGRIIVLGAGVAGLGAARALTDAGTEVTVIEARDWIGGRSWTSDLWPDLPVDMGSSWIHGVTGNPVTELADRVGAARSATSYDGMAGYDAAGGTFDFEDVAREAECIVEAARDAVDDFDEDMSLKDAVERSPQWATLSPKKRRLIRLAIHTRIEHEYSGDWSRMSAWYFDDADDFEGGDVVLPGGFSQLMNHLAKGLDIQLGETVQRLDPTEGGVKLVTSKATYLADKIIVTLPLGVLKSGDITFGAPLNKKRQKSIDRLEMGLLNKCWLRFDRIFWPEDIDWIDFLANGDGHEPGIFPEFASFSGATGVPLLVGFNAAAPAETLETLDDAATAEAAMVSLRSMFGNNIPDPISYQVSRWRQDPFAQGAYSFQPVGTKAKTRRNLFGSDWDNRLIFAGEATSHDHPGTVHGALMTARAAAALI</sequence>
<dbReference type="InterPro" id="IPR001613">
    <property type="entry name" value="Flavin_amine_oxidase"/>
</dbReference>
<evidence type="ECO:0000256" key="7">
    <source>
        <dbReference type="ARBA" id="ARBA00023070"/>
    </source>
</evidence>
<dbReference type="OrthoDB" id="9790035at2"/>
<evidence type="ECO:0000256" key="2">
    <source>
        <dbReference type="ARBA" id="ARBA00004814"/>
    </source>
</evidence>
<dbReference type="SUPFAM" id="SSF54373">
    <property type="entry name" value="FAD-linked reductases, C-terminal domain"/>
    <property type="match status" value="1"/>
</dbReference>
<evidence type="ECO:0000256" key="1">
    <source>
        <dbReference type="ARBA" id="ARBA00001974"/>
    </source>
</evidence>
<dbReference type="HOGENOM" id="CLU_004498_10_3_5"/>
<dbReference type="SUPFAM" id="SSF51905">
    <property type="entry name" value="FAD/NAD(P)-binding domain"/>
    <property type="match status" value="1"/>
</dbReference>
<comment type="catalytic activity">
    <reaction evidence="8">
        <text>L-tryptophan + O2 = indole-3-acetamide + CO2 + H2O</text>
        <dbReference type="Rhea" id="RHEA:16165"/>
        <dbReference type="ChEBI" id="CHEBI:15377"/>
        <dbReference type="ChEBI" id="CHEBI:15379"/>
        <dbReference type="ChEBI" id="CHEBI:16031"/>
        <dbReference type="ChEBI" id="CHEBI:16526"/>
        <dbReference type="ChEBI" id="CHEBI:57912"/>
        <dbReference type="EC" id="1.13.12.3"/>
    </reaction>
</comment>
<evidence type="ECO:0000256" key="8">
    <source>
        <dbReference type="ARBA" id="ARBA00047321"/>
    </source>
</evidence>
<evidence type="ECO:0000256" key="6">
    <source>
        <dbReference type="ARBA" id="ARBA00023002"/>
    </source>
</evidence>
<evidence type="ECO:0000256" key="9">
    <source>
        <dbReference type="PIRSR" id="PIRSR601613-1"/>
    </source>
</evidence>
<feature type="binding site" evidence="9">
    <location>
        <position position="207"/>
    </location>
    <ligand>
        <name>FAD</name>
        <dbReference type="ChEBI" id="CHEBI:57692"/>
    </ligand>
</feature>
<dbReference type="Gene3D" id="3.50.50.60">
    <property type="entry name" value="FAD/NAD(P)-binding domain"/>
    <property type="match status" value="1"/>
</dbReference>
<dbReference type="PANTHER" id="PTHR10742:SF410">
    <property type="entry name" value="LYSINE-SPECIFIC HISTONE DEMETHYLASE 2"/>
    <property type="match status" value="1"/>
</dbReference>
<reference evidence="11 12" key="1">
    <citation type="journal article" date="2013" name="PLoS ONE">
        <title>Poles Apart: Arctic and Antarctic Octadecabacter strains Share High Genome Plasticity and a New Type of Xanthorhodopsin.</title>
        <authorList>
            <person name="Vollmers J."/>
            <person name="Voget S."/>
            <person name="Dietrich S."/>
            <person name="Gollnow K."/>
            <person name="Smits M."/>
            <person name="Meyer K."/>
            <person name="Brinkhoff T."/>
            <person name="Simon M."/>
            <person name="Daniel R."/>
        </authorList>
    </citation>
    <scope>NUCLEOTIDE SEQUENCE [LARGE SCALE GENOMIC DNA]</scope>
    <source>
        <strain evidence="11 12">307</strain>
    </source>
</reference>
<accession>M9RBY3</accession>
<feature type="binding site" evidence="9">
    <location>
        <position position="318"/>
    </location>
    <ligand>
        <name>substrate</name>
    </ligand>
</feature>
<protein>
    <recommendedName>
        <fullName evidence="5">Tryptophan 2-monooxygenase</fullName>
        <ecNumber evidence="4">1.13.12.3</ecNumber>
    </recommendedName>
</protein>
<dbReference type="EC" id="1.13.12.3" evidence="4"/>
<dbReference type="EMBL" id="CP003740">
    <property type="protein sequence ID" value="AGI69692.1"/>
    <property type="molecule type" value="Genomic_DNA"/>
</dbReference>
<comment type="cofactor">
    <cofactor evidence="1">
        <name>FAD</name>
        <dbReference type="ChEBI" id="CHEBI:57692"/>
    </cofactor>
</comment>
<dbReference type="AlphaFoldDB" id="M9RBY3"/>
<dbReference type="InterPro" id="IPR002937">
    <property type="entry name" value="Amino_oxidase"/>
</dbReference>
<comment type="pathway">
    <text evidence="2">Plant hormone metabolism; auxin biosynthesis.</text>
</comment>
<dbReference type="Gene3D" id="3.90.660.10">
    <property type="match status" value="1"/>
</dbReference>
<evidence type="ECO:0000256" key="5">
    <source>
        <dbReference type="ARBA" id="ARBA00017871"/>
    </source>
</evidence>
<name>M9RBY3_9RHOB</name>
<dbReference type="InterPro" id="IPR050281">
    <property type="entry name" value="Flavin_monoamine_oxidase"/>
</dbReference>
<dbReference type="RefSeq" id="WP_015501612.1">
    <property type="nucleotide sequence ID" value="NC_020911.1"/>
</dbReference>